<evidence type="ECO:0000256" key="2">
    <source>
        <dbReference type="ARBA" id="ARBA00022679"/>
    </source>
</evidence>
<dbReference type="EMBL" id="FQVB01000027">
    <property type="protein sequence ID" value="SHF78666.1"/>
    <property type="molecule type" value="Genomic_DNA"/>
</dbReference>
<reference evidence="5" key="1">
    <citation type="submission" date="2016-11" db="EMBL/GenBank/DDBJ databases">
        <authorList>
            <person name="Varghese N."/>
            <person name="Submissions S."/>
        </authorList>
    </citation>
    <scope>NUCLEOTIDE SEQUENCE [LARGE SCALE GENOMIC DNA]</scope>
    <source>
        <strain evidence="5">DSM 9756</strain>
    </source>
</reference>
<dbReference type="PANTHER" id="PTHR34106">
    <property type="entry name" value="GLYCOSIDASE"/>
    <property type="match status" value="1"/>
</dbReference>
<comment type="similarity">
    <text evidence="3">Belongs to the glycosyl hydrolase 130 family.</text>
</comment>
<dbReference type="RefSeq" id="WP_073040266.1">
    <property type="nucleotide sequence ID" value="NZ_FQVB01000027.1"/>
</dbReference>
<dbReference type="GO" id="GO:0016757">
    <property type="term" value="F:glycosyltransferase activity"/>
    <property type="evidence" value="ECO:0007669"/>
    <property type="project" value="UniProtKB-KW"/>
</dbReference>
<keyword evidence="2" id="KW-0808">Transferase</keyword>
<dbReference type="AlphaFoldDB" id="A0A1M5EHN2"/>
<protein>
    <submittedName>
        <fullName evidence="4">Predicted glycosyl hydrolase, GH43/DUF377 family</fullName>
    </submittedName>
</protein>
<evidence type="ECO:0000256" key="1">
    <source>
        <dbReference type="ARBA" id="ARBA00022676"/>
    </source>
</evidence>
<proteinExistence type="inferred from homology"/>
<keyword evidence="1" id="KW-0328">Glycosyltransferase</keyword>
<evidence type="ECO:0000313" key="4">
    <source>
        <dbReference type="EMBL" id="SHF78666.1"/>
    </source>
</evidence>
<evidence type="ECO:0000256" key="3">
    <source>
        <dbReference type="ARBA" id="ARBA00024356"/>
    </source>
</evidence>
<keyword evidence="4" id="KW-0378">Hydrolase</keyword>
<dbReference type="Pfam" id="PF04041">
    <property type="entry name" value="Glyco_hydro_130"/>
    <property type="match status" value="1"/>
</dbReference>
<dbReference type="STRING" id="1121391.SAMN02745206_02653"/>
<evidence type="ECO:0000313" key="5">
    <source>
        <dbReference type="Proteomes" id="UP000184076"/>
    </source>
</evidence>
<dbReference type="InterPro" id="IPR023296">
    <property type="entry name" value="Glyco_hydro_beta-prop_sf"/>
</dbReference>
<dbReference type="CDD" id="cd08993">
    <property type="entry name" value="GH130"/>
    <property type="match status" value="1"/>
</dbReference>
<dbReference type="Proteomes" id="UP000184076">
    <property type="component" value="Unassembled WGS sequence"/>
</dbReference>
<dbReference type="OrthoDB" id="9776657at2"/>
<accession>A0A1M5EHN2</accession>
<name>A0A1M5EHN2_9BACT</name>
<dbReference type="InterPro" id="IPR007184">
    <property type="entry name" value="Mannoside_phosphorylase"/>
</dbReference>
<dbReference type="SUPFAM" id="SSF75005">
    <property type="entry name" value="Arabinanase/levansucrase/invertase"/>
    <property type="match status" value="1"/>
</dbReference>
<organism evidence="4 5">
    <name type="scientific">Desulfacinum infernum DSM 9756</name>
    <dbReference type="NCBI Taxonomy" id="1121391"/>
    <lineage>
        <taxon>Bacteria</taxon>
        <taxon>Pseudomonadati</taxon>
        <taxon>Thermodesulfobacteriota</taxon>
        <taxon>Syntrophobacteria</taxon>
        <taxon>Syntrophobacterales</taxon>
        <taxon>Syntrophobacteraceae</taxon>
        <taxon>Desulfacinum</taxon>
    </lineage>
</organism>
<gene>
    <name evidence="4" type="ORF">SAMN02745206_02653</name>
</gene>
<dbReference type="PANTHER" id="PTHR34106:SF5">
    <property type="entry name" value="GLYCOSIDASE"/>
    <property type="match status" value="1"/>
</dbReference>
<keyword evidence="5" id="KW-1185">Reference proteome</keyword>
<sequence>MASAKLHPFVRYPNNPILTRDDIPYPCNTVFNAAACQFEGQYLLLLRVEDFSGRSHLTLAWSEDGIRFRVDPKPWITPSEDPEYEPYERYGVEDPRITRIGDTYYIVYTAFGPYGPRVAIGATTDFQRFQRIGLATEVDNKDGALLPEKVNGHYVLFDRPSGYGGQSGSIWVTYSPDLIHWGRARVVLSPEPGWSTSKLGICTPPIPTPHGWLALYHGVRLTGSGRLYRVGAMLLDKAEPHKVVGYTPHFIFGPEEPYERTGDVPNVVFPCGAVVEPDGRLRIYYGAADTCIAMAEARLDDLVQLCLQESKPGGTSGQPHARQG</sequence>
<dbReference type="Gene3D" id="2.115.10.20">
    <property type="entry name" value="Glycosyl hydrolase domain, family 43"/>
    <property type="match status" value="1"/>
</dbReference>
<dbReference type="GO" id="GO:0016787">
    <property type="term" value="F:hydrolase activity"/>
    <property type="evidence" value="ECO:0007669"/>
    <property type="project" value="UniProtKB-KW"/>
</dbReference>
<dbReference type="PIRSF" id="PIRSF016202">
    <property type="entry name" value="PH1107"/>
    <property type="match status" value="1"/>
</dbReference>